<protein>
    <submittedName>
        <fullName evidence="2">Hemin-degrading factor</fullName>
    </submittedName>
</protein>
<proteinExistence type="predicted"/>
<evidence type="ECO:0000313" key="3">
    <source>
        <dbReference type="Proteomes" id="UP000307217"/>
    </source>
</evidence>
<reference evidence="3" key="2">
    <citation type="submission" date="2019-06" db="EMBL/GenBank/DDBJ databases">
        <title>Co-occurence of chitin degradation, pigmentation and bioactivity in marine Pseudoalteromonas.</title>
        <authorList>
            <person name="Sonnenschein E.C."/>
            <person name="Bech P.K."/>
        </authorList>
    </citation>
    <scope>NUCLEOTIDE SEQUENCE [LARGE SCALE GENOMIC DNA]</scope>
    <source>
        <strain evidence="3">S3790</strain>
    </source>
</reference>
<dbReference type="SUPFAM" id="SSF144064">
    <property type="entry name" value="Heme iron utilization protein-like"/>
    <property type="match status" value="1"/>
</dbReference>
<evidence type="ECO:0000313" key="2">
    <source>
        <dbReference type="EMBL" id="TMO62552.1"/>
    </source>
</evidence>
<dbReference type="EMBL" id="PNBX01000134">
    <property type="protein sequence ID" value="TMO62552.1"/>
    <property type="molecule type" value="Genomic_DNA"/>
</dbReference>
<dbReference type="InterPro" id="IPR053733">
    <property type="entry name" value="Heme_Transport_Util_sf"/>
</dbReference>
<dbReference type="Proteomes" id="UP000307217">
    <property type="component" value="Unassembled WGS sequence"/>
</dbReference>
<sequence>MTQLLKEYQLLIKEHPTMRAVDAAHALKVSEAELLHAQIGQGVTRLDDAQIPSILKGLKRLGYIMALTRNGSVVNEIKGVYDKLYISEHQDRVMGIAINPGGIDMRLFLHNWCSVFTVESEKHSSIQFFDAYGQAVHKVFTTSDTDLNAFLNLRERFKLTEGLEFTVQNDTRETEADRQRWHSPSEQQVVAFTQAWSDLNDVHHFPNLLKEFKLARIQALELAGEPWSEEISTTALESILTQSRDKKVEIMAFVGNAGAVQIYSGPVLNLKQVGPWYNVLDEAFNLHVNTQDVSRAFVVRKPTDNGDTIVSSIEFFDDKNNTVLTLFGRRVEGKTQSTEWQALCDKLISSNREIA</sequence>
<dbReference type="Gene3D" id="3.40.1570.10">
    <property type="entry name" value="HemS/ChuS/ChuX like domains"/>
    <property type="match status" value="2"/>
</dbReference>
<dbReference type="Pfam" id="PF05171">
    <property type="entry name" value="HemS"/>
    <property type="match status" value="2"/>
</dbReference>
<accession>A0A5S3UY86</accession>
<dbReference type="AlphaFoldDB" id="A0A5S3UY86"/>
<reference evidence="2 3" key="1">
    <citation type="submission" date="2018-01" db="EMBL/GenBank/DDBJ databases">
        <authorList>
            <person name="Paulsen S."/>
            <person name="Gram L.K."/>
        </authorList>
    </citation>
    <scope>NUCLEOTIDE SEQUENCE [LARGE SCALE GENOMIC DNA]</scope>
    <source>
        <strain evidence="2 3">S3790</strain>
    </source>
</reference>
<evidence type="ECO:0000259" key="1">
    <source>
        <dbReference type="Pfam" id="PF05171"/>
    </source>
</evidence>
<dbReference type="RefSeq" id="WP_138593672.1">
    <property type="nucleotide sequence ID" value="NZ_PNBX01000134.1"/>
</dbReference>
<dbReference type="GO" id="GO:0006826">
    <property type="term" value="P:iron ion transport"/>
    <property type="evidence" value="ECO:0007669"/>
    <property type="project" value="InterPro"/>
</dbReference>
<organism evidence="2 3">
    <name type="scientific">Pseudoalteromonas aurantia</name>
    <dbReference type="NCBI Taxonomy" id="43654"/>
    <lineage>
        <taxon>Bacteria</taxon>
        <taxon>Pseudomonadati</taxon>
        <taxon>Pseudomonadota</taxon>
        <taxon>Gammaproteobacteria</taxon>
        <taxon>Alteromonadales</taxon>
        <taxon>Pseudoalteromonadaceae</taxon>
        <taxon>Pseudoalteromonas</taxon>
    </lineage>
</organism>
<dbReference type="CDD" id="cd16831">
    <property type="entry name" value="HemS-like_C"/>
    <property type="match status" value="1"/>
</dbReference>
<comment type="caution">
    <text evidence="2">The sequence shown here is derived from an EMBL/GenBank/DDBJ whole genome shotgun (WGS) entry which is preliminary data.</text>
</comment>
<gene>
    <name evidence="2" type="ORF">CWC19_20080</name>
</gene>
<dbReference type="InterPro" id="IPR007845">
    <property type="entry name" value="HemS/ChuX_dom"/>
</dbReference>
<dbReference type="OrthoDB" id="316630at2"/>
<feature type="domain" description="Haemin-degrading HemS/ChuX" evidence="1">
    <location>
        <begin position="214"/>
        <end position="347"/>
    </location>
</feature>
<name>A0A5S3UY86_9GAMM</name>
<feature type="domain" description="Haemin-degrading HemS/ChuX" evidence="1">
    <location>
        <begin position="28"/>
        <end position="157"/>
    </location>
</feature>
<dbReference type="CDD" id="cd16830">
    <property type="entry name" value="HemS-like_N"/>
    <property type="match status" value="1"/>
</dbReference>